<reference evidence="11 12" key="1">
    <citation type="submission" date="2020-04" db="EMBL/GenBank/DDBJ databases">
        <title>Description of novel Gluconacetobacter.</title>
        <authorList>
            <person name="Sombolestani A."/>
        </authorList>
    </citation>
    <scope>NUCLEOTIDE SEQUENCE [LARGE SCALE GENOMIC DNA]</scope>
    <source>
        <strain evidence="11 12">LMG 27800</strain>
    </source>
</reference>
<evidence type="ECO:0000256" key="7">
    <source>
        <dbReference type="RuleBase" id="RU362065"/>
    </source>
</evidence>
<gene>
    <name evidence="7" type="primary">flgK</name>
    <name evidence="11" type="ORF">HLH27_00815</name>
</gene>
<evidence type="ECO:0000256" key="3">
    <source>
        <dbReference type="ARBA" id="ARBA00009677"/>
    </source>
</evidence>
<keyword evidence="11" id="KW-0282">Flagellum</keyword>
<dbReference type="InterPro" id="IPR010930">
    <property type="entry name" value="Flg_bb/hook_C_dom"/>
</dbReference>
<protein>
    <recommendedName>
        <fullName evidence="4 7">Flagellar hook-associated protein 1</fullName>
        <shortName evidence="7">HAP1</shortName>
    </recommendedName>
</protein>
<evidence type="ECO:0000256" key="1">
    <source>
        <dbReference type="ARBA" id="ARBA00004365"/>
    </source>
</evidence>
<evidence type="ECO:0000256" key="2">
    <source>
        <dbReference type="ARBA" id="ARBA00004613"/>
    </source>
</evidence>
<evidence type="ECO:0000256" key="8">
    <source>
        <dbReference type="SAM" id="MobiDB-lite"/>
    </source>
</evidence>
<dbReference type="GO" id="GO:0005576">
    <property type="term" value="C:extracellular region"/>
    <property type="evidence" value="ECO:0007669"/>
    <property type="project" value="UniProtKB-SubCell"/>
</dbReference>
<dbReference type="GO" id="GO:0005198">
    <property type="term" value="F:structural molecule activity"/>
    <property type="evidence" value="ECO:0007669"/>
    <property type="project" value="UniProtKB-UniRule"/>
</dbReference>
<comment type="subcellular location">
    <subcellularLocation>
        <location evidence="1 7">Bacterial flagellum</location>
    </subcellularLocation>
    <subcellularLocation>
        <location evidence="2 7">Secreted</location>
    </subcellularLocation>
</comment>
<name>A0A7W4KAW8_9PROT</name>
<dbReference type="EMBL" id="JABEQK010000001">
    <property type="protein sequence ID" value="MBB2203562.1"/>
    <property type="molecule type" value="Genomic_DNA"/>
</dbReference>
<keyword evidence="11" id="KW-0969">Cilium</keyword>
<evidence type="ECO:0000313" key="11">
    <source>
        <dbReference type="EMBL" id="MBB2203562.1"/>
    </source>
</evidence>
<feature type="region of interest" description="Disordered" evidence="8">
    <location>
        <begin position="242"/>
        <end position="261"/>
    </location>
</feature>
<dbReference type="RefSeq" id="WP_182947209.1">
    <property type="nucleotide sequence ID" value="NZ_JABEQK010000001.1"/>
</dbReference>
<dbReference type="InterPro" id="IPR002371">
    <property type="entry name" value="FlgK"/>
</dbReference>
<keyword evidence="6 7" id="KW-0975">Bacterial flagellum</keyword>
<evidence type="ECO:0000259" key="10">
    <source>
        <dbReference type="Pfam" id="PF22638"/>
    </source>
</evidence>
<dbReference type="InterPro" id="IPR053927">
    <property type="entry name" value="FlgK_helical"/>
</dbReference>
<feature type="domain" description="Flagellar basal-body/hook protein C-terminal" evidence="9">
    <location>
        <begin position="535"/>
        <end position="573"/>
    </location>
</feature>
<accession>A0A7W4KAW8</accession>
<dbReference type="Pfam" id="PF22638">
    <property type="entry name" value="FlgK_D1"/>
    <property type="match status" value="1"/>
</dbReference>
<keyword evidence="12" id="KW-1185">Reference proteome</keyword>
<dbReference type="AlphaFoldDB" id="A0A7W4KAW8"/>
<feature type="domain" description="Flagellar hook-associated protein FlgK helical" evidence="10">
    <location>
        <begin position="110"/>
        <end position="341"/>
    </location>
</feature>
<proteinExistence type="inferred from homology"/>
<evidence type="ECO:0000256" key="5">
    <source>
        <dbReference type="ARBA" id="ARBA00022525"/>
    </source>
</evidence>
<dbReference type="GO" id="GO:0009424">
    <property type="term" value="C:bacterial-type flagellum hook"/>
    <property type="evidence" value="ECO:0007669"/>
    <property type="project" value="UniProtKB-UniRule"/>
</dbReference>
<sequence length="577" mass="58497">MDLLSSLSIATSSLNAIEYQYSVTSQNVANQTTAGYVSETAVVTSAATGSTANGVQIGKTVLNVSQALQNSLYAQNAQVAAYTATSNSLASVSAVQGTTATDSTTDSAGTTATLSDQLGNVQSALTSLVSTPLESSAQSAVIGDAQSLVDTIHTLSSTYTTQRQQAQDNVTSSLSDINSDLTQIGVLSQQIVKLQSVGSDTADLENQRLGLMTSLSSELSVTFTQTPNGDMIVKTANGVQLPTRPDQIGQSDSSQTLPSSTWPLSLSDSSFTSSEISASTYYAANDSGSTIPGIMLNGKDITTSLTGGTLGANITLRDDTYPKMQAQLDSFSYTLINRFNSAGLSLFTNDASSTDASEVTNYLTDVQNGVTASGAYSGSASPTTTTSVDSTTGAVTVTTTPPSGIVGLSSLLGVNAIYSGTPSLLTMSTTDSTTGTTTAATSVADATKTGDTSVLTNVLGTALGTATSNVSGSLAAPTNNLGPTGTLSTGYTGTEGLLQLSTSLTSDQGATIAAASSSLTSSSSFQTILQTQVSNVSGVNVNDEMAKVVALQNAYTANAKIVSAVQSMFTSLLDAIQ</sequence>
<evidence type="ECO:0000259" key="9">
    <source>
        <dbReference type="Pfam" id="PF06429"/>
    </source>
</evidence>
<dbReference type="Pfam" id="PF06429">
    <property type="entry name" value="Flg_bbr_C"/>
    <property type="match status" value="1"/>
</dbReference>
<comment type="caution">
    <text evidence="11">The sequence shown here is derived from an EMBL/GenBank/DDBJ whole genome shotgun (WGS) entry which is preliminary data.</text>
</comment>
<keyword evidence="5 7" id="KW-0964">Secreted</keyword>
<comment type="similarity">
    <text evidence="3 7">Belongs to the flagella basal body rod proteins family.</text>
</comment>
<evidence type="ECO:0000313" key="12">
    <source>
        <dbReference type="Proteomes" id="UP000540556"/>
    </source>
</evidence>
<dbReference type="GO" id="GO:0044780">
    <property type="term" value="P:bacterial-type flagellum assembly"/>
    <property type="evidence" value="ECO:0007669"/>
    <property type="project" value="InterPro"/>
</dbReference>
<dbReference type="PRINTS" id="PR01005">
    <property type="entry name" value="FLGHOOKAP1"/>
</dbReference>
<organism evidence="11 12">
    <name type="scientific">Gluconacetobacter takamatsuzukensis</name>
    <dbReference type="NCBI Taxonomy" id="1286190"/>
    <lineage>
        <taxon>Bacteria</taxon>
        <taxon>Pseudomonadati</taxon>
        <taxon>Pseudomonadota</taxon>
        <taxon>Alphaproteobacteria</taxon>
        <taxon>Acetobacterales</taxon>
        <taxon>Acetobacteraceae</taxon>
        <taxon>Gluconacetobacter</taxon>
    </lineage>
</organism>
<dbReference type="SUPFAM" id="SSF64518">
    <property type="entry name" value="Phase 1 flagellin"/>
    <property type="match status" value="1"/>
</dbReference>
<dbReference type="PANTHER" id="PTHR30033:SF1">
    <property type="entry name" value="FLAGELLAR HOOK-ASSOCIATED PROTEIN 1"/>
    <property type="match status" value="1"/>
</dbReference>
<evidence type="ECO:0000256" key="4">
    <source>
        <dbReference type="ARBA" id="ARBA00016244"/>
    </source>
</evidence>
<keyword evidence="11" id="KW-0966">Cell projection</keyword>
<evidence type="ECO:0000256" key="6">
    <source>
        <dbReference type="ARBA" id="ARBA00023143"/>
    </source>
</evidence>
<dbReference type="PANTHER" id="PTHR30033">
    <property type="entry name" value="FLAGELLAR HOOK-ASSOCIATED PROTEIN 1"/>
    <property type="match status" value="1"/>
</dbReference>
<dbReference type="Proteomes" id="UP000540556">
    <property type="component" value="Unassembled WGS sequence"/>
</dbReference>